<dbReference type="PANTHER" id="PTHR43553">
    <property type="entry name" value="HEAVY METAL TRANSPORTER"/>
    <property type="match status" value="1"/>
</dbReference>
<protein>
    <submittedName>
        <fullName evidence="5">ATP-binding cassette domain-containing protein</fullName>
    </submittedName>
</protein>
<evidence type="ECO:0000259" key="4">
    <source>
        <dbReference type="PROSITE" id="PS50893"/>
    </source>
</evidence>
<dbReference type="InterPro" id="IPR003593">
    <property type="entry name" value="AAA+_ATPase"/>
</dbReference>
<evidence type="ECO:0000256" key="3">
    <source>
        <dbReference type="ARBA" id="ARBA00022840"/>
    </source>
</evidence>
<keyword evidence="3 5" id="KW-0067">ATP-binding</keyword>
<sequence>MFSSSIIANNISVTLQGNPVLQHVSFELTPNEHLAIVGPSGSGKTTLAKVLAGQLFAKGSIEINYNNDSSLLHKVQLIEQRYQFKNLSNVSDFYYQQRFNSFDAADALTVMQELQQVALHHLNAEAKIKEWLQQLGMYHRKDAPIIQLSSGEHKRFQLIKGLLAPPQILILDMPFVGLDKGARRQLNHIINNIAANGTQLIIITDAHEVPDCITHIAYLEQGKLEEFEAKESFDQDGITHHQTHYYNLEEAPLAENESEFEHAVLMKNATVSYGDKTILHNINWQVKRGEKWLLRGHNGAGKSTLLSLINGDNPQAYKNEIYLFDKRRGSGESIWDIKQKAGYVSPELHAFFDKGTTCYNAVASGFFDTIGLFKKLTGQQQMLVQQWLDFLQLSAVQDKPLSTLSSGTQRLVLLARALVKNPPLLILDEPCQGLDDDQKDSFVQLVNDLCERLDKTLIYVSHYENEIPPCIDHVLELNGGKQKLYSVEKQMEAFLQPL</sequence>
<feature type="domain" description="ABC transporter" evidence="4">
    <location>
        <begin position="6"/>
        <end position="246"/>
    </location>
</feature>
<dbReference type="PANTHER" id="PTHR43553:SF3">
    <property type="entry name" value="ABC TRANSPORTER ATP-BINDING PROTEIN MODF"/>
    <property type="match status" value="1"/>
</dbReference>
<name>A0A4U3KZC5_9BACT</name>
<evidence type="ECO:0000313" key="6">
    <source>
        <dbReference type="Proteomes" id="UP000305848"/>
    </source>
</evidence>
<proteinExistence type="predicted"/>
<dbReference type="Pfam" id="PF00005">
    <property type="entry name" value="ABC_tran"/>
    <property type="match status" value="2"/>
</dbReference>
<reference evidence="5 6" key="1">
    <citation type="submission" date="2019-05" db="EMBL/GenBank/DDBJ databases">
        <title>Panacibacter sp. strain 17mud1-8 Genome sequencing and assembly.</title>
        <authorList>
            <person name="Chhetri G."/>
        </authorList>
    </citation>
    <scope>NUCLEOTIDE SEQUENCE [LARGE SCALE GENOMIC DNA]</scope>
    <source>
        <strain evidence="5 6">17mud1-8</strain>
    </source>
</reference>
<dbReference type="GO" id="GO:0043190">
    <property type="term" value="C:ATP-binding cassette (ABC) transporter complex"/>
    <property type="evidence" value="ECO:0007669"/>
    <property type="project" value="TreeGrafter"/>
</dbReference>
<dbReference type="OrthoDB" id="9789994at2"/>
<dbReference type="GO" id="GO:0016887">
    <property type="term" value="F:ATP hydrolysis activity"/>
    <property type="evidence" value="ECO:0007669"/>
    <property type="project" value="InterPro"/>
</dbReference>
<evidence type="ECO:0000256" key="2">
    <source>
        <dbReference type="ARBA" id="ARBA00022741"/>
    </source>
</evidence>
<dbReference type="AlphaFoldDB" id="A0A4U3KZC5"/>
<dbReference type="InterPro" id="IPR027417">
    <property type="entry name" value="P-loop_NTPase"/>
</dbReference>
<evidence type="ECO:0000313" key="5">
    <source>
        <dbReference type="EMBL" id="TKK67174.1"/>
    </source>
</evidence>
<dbReference type="Proteomes" id="UP000305848">
    <property type="component" value="Unassembled WGS sequence"/>
</dbReference>
<dbReference type="SUPFAM" id="SSF52540">
    <property type="entry name" value="P-loop containing nucleoside triphosphate hydrolases"/>
    <property type="match status" value="2"/>
</dbReference>
<keyword evidence="1" id="KW-0813">Transport</keyword>
<gene>
    <name evidence="5" type="ORF">FC093_14915</name>
</gene>
<dbReference type="RefSeq" id="WP_137262604.1">
    <property type="nucleotide sequence ID" value="NZ_SZQL01000012.1"/>
</dbReference>
<dbReference type="InterPro" id="IPR050095">
    <property type="entry name" value="ECF_ABC_transporter_ATP-bd"/>
</dbReference>
<dbReference type="EMBL" id="SZQL01000012">
    <property type="protein sequence ID" value="TKK67174.1"/>
    <property type="molecule type" value="Genomic_DNA"/>
</dbReference>
<dbReference type="SMART" id="SM00382">
    <property type="entry name" value="AAA"/>
    <property type="match status" value="2"/>
</dbReference>
<evidence type="ECO:0000256" key="1">
    <source>
        <dbReference type="ARBA" id="ARBA00022448"/>
    </source>
</evidence>
<dbReference type="PROSITE" id="PS50893">
    <property type="entry name" value="ABC_TRANSPORTER_2"/>
    <property type="match status" value="2"/>
</dbReference>
<organism evidence="5 6">
    <name type="scientific">Ilyomonas limi</name>
    <dbReference type="NCBI Taxonomy" id="2575867"/>
    <lineage>
        <taxon>Bacteria</taxon>
        <taxon>Pseudomonadati</taxon>
        <taxon>Bacteroidota</taxon>
        <taxon>Chitinophagia</taxon>
        <taxon>Chitinophagales</taxon>
        <taxon>Chitinophagaceae</taxon>
        <taxon>Ilyomonas</taxon>
    </lineage>
</organism>
<dbReference type="InterPro" id="IPR003439">
    <property type="entry name" value="ABC_transporter-like_ATP-bd"/>
</dbReference>
<dbReference type="GO" id="GO:0042626">
    <property type="term" value="F:ATPase-coupled transmembrane transporter activity"/>
    <property type="evidence" value="ECO:0007669"/>
    <property type="project" value="TreeGrafter"/>
</dbReference>
<dbReference type="GO" id="GO:0005524">
    <property type="term" value="F:ATP binding"/>
    <property type="evidence" value="ECO:0007669"/>
    <property type="project" value="UniProtKB-KW"/>
</dbReference>
<keyword evidence="6" id="KW-1185">Reference proteome</keyword>
<comment type="caution">
    <text evidence="5">The sequence shown here is derived from an EMBL/GenBank/DDBJ whole genome shotgun (WGS) entry which is preliminary data.</text>
</comment>
<dbReference type="Gene3D" id="3.40.50.300">
    <property type="entry name" value="P-loop containing nucleotide triphosphate hydrolases"/>
    <property type="match status" value="2"/>
</dbReference>
<accession>A0A4U3KZC5</accession>
<keyword evidence="2" id="KW-0547">Nucleotide-binding</keyword>
<feature type="domain" description="ABC transporter" evidence="4">
    <location>
        <begin position="264"/>
        <end position="498"/>
    </location>
</feature>